<comment type="caution">
    <text evidence="9">The sequence shown here is derived from an EMBL/GenBank/DDBJ whole genome shotgun (WGS) entry which is preliminary data.</text>
</comment>
<dbReference type="Pfam" id="PF04613">
    <property type="entry name" value="LpxD"/>
    <property type="match status" value="1"/>
</dbReference>
<dbReference type="PANTHER" id="PTHR43378">
    <property type="entry name" value="UDP-3-O-ACYLGLUCOSAMINE N-ACYLTRANSFERASE"/>
    <property type="match status" value="1"/>
</dbReference>
<sequence>MIRLESLAKKVEGRLVGDGDTVITGIAGIREAEKGDITFVAHTGFAKYLKDCRASAFLVGEDADPEITEGRNVVVVKNPTLAYAAIAELFDQRTRLAEGVSELAFVSPHARVSQGAAVGPYAYVGDGSVIGKDAAIYPFAYIGNDVKIGSGTTIYPHVTIYDRVKIGKRVTIHGGAVIGSDGFGYVWDGKKHVKIPQIGNVEIEDDVEIGANVTIDRGSLGKTMIGRGVKIDNLSQIAHNVFVGENSIIVAQVGIAGSAVIGRNVVLAGQAGVRDHVTVGDNVKAGGQTGITKDVPENSLIMGTPHLPFKEWAKLQGYFKALPNLFARMKQVEQKLTMEAGND</sequence>
<dbReference type="SUPFAM" id="SSF51161">
    <property type="entry name" value="Trimeric LpxA-like enzymes"/>
    <property type="match status" value="1"/>
</dbReference>
<evidence type="ECO:0000313" key="10">
    <source>
        <dbReference type="Proteomes" id="UP000777265"/>
    </source>
</evidence>
<name>A0A351U5D6_9BACT</name>
<organism evidence="9 10">
    <name type="scientific">Syntrophorhabdus aromaticivorans</name>
    <dbReference type="NCBI Taxonomy" id="328301"/>
    <lineage>
        <taxon>Bacteria</taxon>
        <taxon>Pseudomonadati</taxon>
        <taxon>Thermodesulfobacteriota</taxon>
        <taxon>Syntrophorhabdia</taxon>
        <taxon>Syntrophorhabdales</taxon>
        <taxon>Syntrophorhabdaceae</taxon>
        <taxon>Syntrophorhabdus</taxon>
    </lineage>
</organism>
<dbReference type="GO" id="GO:0016410">
    <property type="term" value="F:N-acyltransferase activity"/>
    <property type="evidence" value="ECO:0007669"/>
    <property type="project" value="InterPro"/>
</dbReference>
<dbReference type="Pfam" id="PF00132">
    <property type="entry name" value="Hexapep"/>
    <property type="match status" value="1"/>
</dbReference>
<dbReference type="Proteomes" id="UP000777265">
    <property type="component" value="Unassembled WGS sequence"/>
</dbReference>
<evidence type="ECO:0000313" key="9">
    <source>
        <dbReference type="EMBL" id="NLW34517.1"/>
    </source>
</evidence>
<dbReference type="PROSITE" id="PS00101">
    <property type="entry name" value="HEXAPEP_TRANSFERASES"/>
    <property type="match status" value="1"/>
</dbReference>
<dbReference type="GO" id="GO:0009245">
    <property type="term" value="P:lipid A biosynthetic process"/>
    <property type="evidence" value="ECO:0007669"/>
    <property type="project" value="UniProtKB-UniRule"/>
</dbReference>
<dbReference type="NCBIfam" id="NF002060">
    <property type="entry name" value="PRK00892.1"/>
    <property type="match status" value="1"/>
</dbReference>
<protein>
    <recommendedName>
        <fullName evidence="7">UDP-3-O-acylglucosamine N-acyltransferase</fullName>
        <ecNumber evidence="7">2.3.1.191</ecNumber>
    </recommendedName>
</protein>
<feature type="domain" description="UDP-3-O-[3-hydroxymyristoyl] glucosamine N-acyltransferase non-repeat region" evidence="8">
    <location>
        <begin position="20"/>
        <end position="89"/>
    </location>
</feature>
<comment type="pathway">
    <text evidence="7">Bacterial outer membrane biogenesis; LPS lipid A biosynthesis.</text>
</comment>
<dbReference type="InterPro" id="IPR001451">
    <property type="entry name" value="Hexapep"/>
</dbReference>
<evidence type="ECO:0000256" key="2">
    <source>
        <dbReference type="ARBA" id="ARBA00022556"/>
    </source>
</evidence>
<dbReference type="GO" id="GO:0016020">
    <property type="term" value="C:membrane"/>
    <property type="evidence" value="ECO:0007669"/>
    <property type="project" value="GOC"/>
</dbReference>
<dbReference type="CDD" id="cd03352">
    <property type="entry name" value="LbH_LpxD"/>
    <property type="match status" value="1"/>
</dbReference>
<keyword evidence="6 7" id="KW-0012">Acyltransferase</keyword>
<evidence type="ECO:0000256" key="5">
    <source>
        <dbReference type="ARBA" id="ARBA00023098"/>
    </source>
</evidence>
<dbReference type="InterPro" id="IPR007691">
    <property type="entry name" value="LpxD"/>
</dbReference>
<comment type="catalytic activity">
    <reaction evidence="7">
        <text>a UDP-3-O-[(3R)-3-hydroxyacyl]-alpha-D-glucosamine + a (3R)-hydroxyacyl-[ACP] = a UDP-2-N,3-O-bis[(3R)-3-hydroxyacyl]-alpha-D-glucosamine + holo-[ACP] + H(+)</text>
        <dbReference type="Rhea" id="RHEA:53836"/>
        <dbReference type="Rhea" id="RHEA-COMP:9685"/>
        <dbReference type="Rhea" id="RHEA-COMP:9945"/>
        <dbReference type="ChEBI" id="CHEBI:15378"/>
        <dbReference type="ChEBI" id="CHEBI:64479"/>
        <dbReference type="ChEBI" id="CHEBI:78827"/>
        <dbReference type="ChEBI" id="CHEBI:137740"/>
        <dbReference type="ChEBI" id="CHEBI:137748"/>
        <dbReference type="EC" id="2.3.1.191"/>
    </reaction>
</comment>
<comment type="subunit">
    <text evidence="7">Homotrimer.</text>
</comment>
<keyword evidence="1 7" id="KW-0444">Lipid biosynthesis</keyword>
<feature type="active site" description="Proton acceptor" evidence="7">
    <location>
        <position position="239"/>
    </location>
</feature>
<evidence type="ECO:0000256" key="6">
    <source>
        <dbReference type="ARBA" id="ARBA00023315"/>
    </source>
</evidence>
<evidence type="ECO:0000256" key="7">
    <source>
        <dbReference type="HAMAP-Rule" id="MF_00523"/>
    </source>
</evidence>
<keyword evidence="5 7" id="KW-0443">Lipid metabolism</keyword>
<evidence type="ECO:0000256" key="3">
    <source>
        <dbReference type="ARBA" id="ARBA00022679"/>
    </source>
</evidence>
<dbReference type="AlphaFoldDB" id="A0A351U5D6"/>
<comment type="function">
    <text evidence="7">Catalyzes the N-acylation of UDP-3-O-acylglucosamine using 3-hydroxyacyl-ACP as the acyl donor. Is involved in the biosynthesis of lipid A, a phosphorylated glycolipid that anchors the lipopolysaccharide to the outer membrane of the cell.</text>
</comment>
<dbReference type="EMBL" id="JAAYEE010000060">
    <property type="protein sequence ID" value="NLW34517.1"/>
    <property type="molecule type" value="Genomic_DNA"/>
</dbReference>
<accession>A0A351U5D6</accession>
<keyword evidence="2 7" id="KW-0441">Lipid A biosynthesis</keyword>
<evidence type="ECO:0000259" key="8">
    <source>
        <dbReference type="Pfam" id="PF04613"/>
    </source>
</evidence>
<dbReference type="GO" id="GO:0103118">
    <property type="term" value="F:UDP-3-O-[(3R)-3-hydroxyacyl]-glucosamine N-acyltransferase activity"/>
    <property type="evidence" value="ECO:0007669"/>
    <property type="project" value="UniProtKB-EC"/>
</dbReference>
<dbReference type="InterPro" id="IPR018357">
    <property type="entry name" value="Hexapep_transf_CS"/>
</dbReference>
<reference evidence="9" key="1">
    <citation type="journal article" date="2020" name="Biotechnol. Biofuels">
        <title>New insights from the biogas microbiome by comprehensive genome-resolved metagenomics of nearly 1600 species originating from multiple anaerobic digesters.</title>
        <authorList>
            <person name="Campanaro S."/>
            <person name="Treu L."/>
            <person name="Rodriguez-R L.M."/>
            <person name="Kovalovszki A."/>
            <person name="Ziels R.M."/>
            <person name="Maus I."/>
            <person name="Zhu X."/>
            <person name="Kougias P.G."/>
            <person name="Basile A."/>
            <person name="Luo G."/>
            <person name="Schluter A."/>
            <person name="Konstantinidis K.T."/>
            <person name="Angelidaki I."/>
        </authorList>
    </citation>
    <scope>NUCLEOTIDE SEQUENCE</scope>
    <source>
        <strain evidence="9">AS06rmzACSIP_7</strain>
    </source>
</reference>
<keyword evidence="4 7" id="KW-0677">Repeat</keyword>
<proteinExistence type="inferred from homology"/>
<dbReference type="Gene3D" id="3.40.1390.10">
    <property type="entry name" value="MurE/MurF, N-terminal domain"/>
    <property type="match status" value="1"/>
</dbReference>
<dbReference type="InterPro" id="IPR011004">
    <property type="entry name" value="Trimer_LpxA-like_sf"/>
</dbReference>
<dbReference type="NCBIfam" id="TIGR01853">
    <property type="entry name" value="lipid_A_lpxD"/>
    <property type="match status" value="1"/>
</dbReference>
<keyword evidence="3 7" id="KW-0808">Transferase</keyword>
<reference evidence="9" key="2">
    <citation type="submission" date="2020-01" db="EMBL/GenBank/DDBJ databases">
        <authorList>
            <person name="Campanaro S."/>
        </authorList>
    </citation>
    <scope>NUCLEOTIDE SEQUENCE</scope>
    <source>
        <strain evidence="9">AS06rmzACSIP_7</strain>
    </source>
</reference>
<dbReference type="STRING" id="909663.GCA_000512235_00913"/>
<dbReference type="EC" id="2.3.1.191" evidence="7"/>
<dbReference type="InterPro" id="IPR020573">
    <property type="entry name" value="UDP_GlcNAc_AcTrfase_non-rep"/>
</dbReference>
<dbReference type="Gene3D" id="2.160.10.10">
    <property type="entry name" value="Hexapeptide repeat proteins"/>
    <property type="match status" value="1"/>
</dbReference>
<gene>
    <name evidence="7 9" type="primary">lpxD</name>
    <name evidence="9" type="ORF">GXY80_03400</name>
</gene>
<evidence type="ECO:0000256" key="4">
    <source>
        <dbReference type="ARBA" id="ARBA00022737"/>
    </source>
</evidence>
<dbReference type="PANTHER" id="PTHR43378:SF2">
    <property type="entry name" value="UDP-3-O-ACYLGLUCOSAMINE N-ACYLTRANSFERASE 1, MITOCHONDRIAL-RELATED"/>
    <property type="match status" value="1"/>
</dbReference>
<comment type="similarity">
    <text evidence="7">Belongs to the transferase hexapeptide repeat family. LpxD subfamily.</text>
</comment>
<dbReference type="HAMAP" id="MF_00523">
    <property type="entry name" value="LpxD"/>
    <property type="match status" value="1"/>
</dbReference>
<evidence type="ECO:0000256" key="1">
    <source>
        <dbReference type="ARBA" id="ARBA00022516"/>
    </source>
</evidence>